<evidence type="ECO:0000256" key="17">
    <source>
        <dbReference type="RuleBase" id="RU004445"/>
    </source>
</evidence>
<feature type="binding site" evidence="16">
    <location>
        <position position="134"/>
    </location>
    <ligand>
        <name>substrate</name>
    </ligand>
</feature>
<evidence type="ECO:0000256" key="4">
    <source>
        <dbReference type="ARBA" id="ARBA00004762"/>
    </source>
</evidence>
<dbReference type="SMR" id="A0A268P120"/>
<keyword evidence="12 16" id="KW-0560">Oxidoreductase</keyword>
<feature type="domain" description="Isopropylmalate dehydrogenase-like" evidence="18">
    <location>
        <begin position="4"/>
        <end position="352"/>
    </location>
</feature>
<dbReference type="PANTHER" id="PTHR42979:SF1">
    <property type="entry name" value="3-ISOPROPYLMALATE DEHYDROGENASE"/>
    <property type="match status" value="1"/>
</dbReference>
<dbReference type="GO" id="GO:0009098">
    <property type="term" value="P:L-leucine biosynthetic process"/>
    <property type="evidence" value="ECO:0007669"/>
    <property type="project" value="UniProtKB-UniRule"/>
</dbReference>
<dbReference type="GO" id="GO:0051287">
    <property type="term" value="F:NAD binding"/>
    <property type="evidence" value="ECO:0007669"/>
    <property type="project" value="InterPro"/>
</dbReference>
<dbReference type="InterPro" id="IPR019818">
    <property type="entry name" value="IsoCit/isopropylmalate_DH_CS"/>
</dbReference>
<comment type="cofactor">
    <cofactor evidence="2">
        <name>Mn(2+)</name>
        <dbReference type="ChEBI" id="CHEBI:29035"/>
    </cofactor>
</comment>
<feature type="binding site" evidence="16">
    <location>
        <position position="223"/>
    </location>
    <ligand>
        <name>Mg(2+)</name>
        <dbReference type="ChEBI" id="CHEBI:18420"/>
    </ligand>
</feature>
<sequence length="364" mass="39332">MEKQILLLPGDGIGPEIIAETKRVLEEIARLYHHTFQFVEGRIGGDAIDATGSPLPEETLDLAKGSDAILLGAVGGPKWDGNAPEKRPEKGLLQIRKALGLYANLRPVRVLKPLMGASTLKEEVLADVDLLIVRELTGGLYFGEPRERRQINGEDGAVDTLLYTRGEIERIVHQAFQFARTRKKRVVSVDKANVLESSRLWREIADEVAREYPDVTLSHMLVDNAAMQLIRDPRQFDVIVTENLFGDILSDEASMITGSLGLLPSASMNTSKVGLFEPVHGSAPDIAGTGAANPLATILSAAMMLQYSFGLADEAKAIEVAVDRVLAQGVRTKDIAKASENAVSTTAITNAVMEALALKSASSR</sequence>
<dbReference type="GO" id="GO:0005829">
    <property type="term" value="C:cytosol"/>
    <property type="evidence" value="ECO:0007669"/>
    <property type="project" value="TreeGrafter"/>
</dbReference>
<protein>
    <recommendedName>
        <fullName evidence="16">3-isopropylmalate dehydrogenase</fullName>
        <ecNumber evidence="16">1.1.1.85</ecNumber>
    </recommendedName>
    <alternativeName>
        <fullName evidence="16">3-IPM-DH</fullName>
    </alternativeName>
    <alternativeName>
        <fullName evidence="16">Beta-IPM dehydrogenase</fullName>
        <shortName evidence="16">IMDH</shortName>
    </alternativeName>
</protein>
<dbReference type="EMBL" id="NPCC01000008">
    <property type="protein sequence ID" value="PAE89446.1"/>
    <property type="molecule type" value="Genomic_DNA"/>
</dbReference>
<comment type="subunit">
    <text evidence="6 16 17">Homodimer.</text>
</comment>
<evidence type="ECO:0000256" key="16">
    <source>
        <dbReference type="HAMAP-Rule" id="MF_01033"/>
    </source>
</evidence>
<keyword evidence="7 16" id="KW-0432">Leucine biosynthesis</keyword>
<dbReference type="InterPro" id="IPR004429">
    <property type="entry name" value="Isopropylmalate_DH"/>
</dbReference>
<comment type="cofactor">
    <cofactor evidence="16 17">
        <name>Mg(2+)</name>
        <dbReference type="ChEBI" id="CHEBI:18420"/>
    </cofactor>
    <cofactor evidence="16 17">
        <name>Mn(2+)</name>
        <dbReference type="ChEBI" id="CHEBI:29035"/>
    </cofactor>
    <text evidence="16 17">Binds 1 Mg(2+) or Mn(2+) ion per subunit.</text>
</comment>
<organism evidence="19 20">
    <name type="scientific">Shouchella clausii</name>
    <name type="common">Alkalihalobacillus clausii</name>
    <dbReference type="NCBI Taxonomy" id="79880"/>
    <lineage>
        <taxon>Bacteria</taxon>
        <taxon>Bacillati</taxon>
        <taxon>Bacillota</taxon>
        <taxon>Bacilli</taxon>
        <taxon>Bacillales</taxon>
        <taxon>Bacillaceae</taxon>
        <taxon>Shouchella</taxon>
    </lineage>
</organism>
<evidence type="ECO:0000256" key="10">
    <source>
        <dbReference type="ARBA" id="ARBA00022723"/>
    </source>
</evidence>
<name>A0A268P120_SHOCL</name>
<feature type="binding site" evidence="16">
    <location>
        <position position="223"/>
    </location>
    <ligand>
        <name>substrate</name>
    </ligand>
</feature>
<dbReference type="FunFam" id="3.40.718.10:FF:000028">
    <property type="entry name" value="3-isopropylmalate dehydrogenase"/>
    <property type="match status" value="1"/>
</dbReference>
<feature type="binding site" evidence="16">
    <location>
        <position position="247"/>
    </location>
    <ligand>
        <name>Mg(2+)</name>
        <dbReference type="ChEBI" id="CHEBI:18420"/>
    </ligand>
</feature>
<evidence type="ECO:0000256" key="9">
    <source>
        <dbReference type="ARBA" id="ARBA00022605"/>
    </source>
</evidence>
<dbReference type="Gene3D" id="3.40.718.10">
    <property type="entry name" value="Isopropylmalate Dehydrogenase"/>
    <property type="match status" value="1"/>
</dbReference>
<feature type="site" description="Important for catalysis" evidence="16">
    <location>
        <position position="141"/>
    </location>
</feature>
<evidence type="ECO:0000256" key="14">
    <source>
        <dbReference type="ARBA" id="ARBA00023304"/>
    </source>
</evidence>
<keyword evidence="11 16" id="KW-0460">Magnesium</keyword>
<dbReference type="NCBIfam" id="TIGR00169">
    <property type="entry name" value="leuB"/>
    <property type="match status" value="1"/>
</dbReference>
<dbReference type="RefSeq" id="WP_011247484.1">
    <property type="nucleotide sequence ID" value="NZ_BOQQ01000002.1"/>
</dbReference>
<evidence type="ECO:0000256" key="1">
    <source>
        <dbReference type="ARBA" id="ARBA00000624"/>
    </source>
</evidence>
<evidence type="ECO:0000256" key="11">
    <source>
        <dbReference type="ARBA" id="ARBA00022842"/>
    </source>
</evidence>
<comment type="catalytic activity">
    <reaction evidence="1 16 17">
        <text>(2R,3S)-3-isopropylmalate + NAD(+) = 4-methyl-2-oxopentanoate + CO2 + NADH</text>
        <dbReference type="Rhea" id="RHEA:32271"/>
        <dbReference type="ChEBI" id="CHEBI:16526"/>
        <dbReference type="ChEBI" id="CHEBI:17865"/>
        <dbReference type="ChEBI" id="CHEBI:35121"/>
        <dbReference type="ChEBI" id="CHEBI:57540"/>
        <dbReference type="ChEBI" id="CHEBI:57945"/>
        <dbReference type="EC" id="1.1.1.85"/>
    </reaction>
</comment>
<dbReference type="UniPathway" id="UPA00048">
    <property type="reaction ID" value="UER00072"/>
</dbReference>
<dbReference type="PANTHER" id="PTHR42979">
    <property type="entry name" value="3-ISOPROPYLMALATE DEHYDROGENASE"/>
    <property type="match status" value="1"/>
</dbReference>
<dbReference type="GO" id="GO:0000287">
    <property type="term" value="F:magnesium ion binding"/>
    <property type="evidence" value="ECO:0007669"/>
    <property type="project" value="InterPro"/>
</dbReference>
<keyword evidence="13 16" id="KW-0520">NAD</keyword>
<evidence type="ECO:0000259" key="18">
    <source>
        <dbReference type="SMART" id="SM01329"/>
    </source>
</evidence>
<gene>
    <name evidence="16 19" type="primary">leuB</name>
    <name evidence="19" type="ORF">CHH72_07360</name>
</gene>
<keyword evidence="8 16" id="KW-0963">Cytoplasm</keyword>
<keyword evidence="9 16" id="KW-0028">Amino-acid biosynthesis</keyword>
<evidence type="ECO:0000256" key="15">
    <source>
        <dbReference type="ARBA" id="ARBA00023577"/>
    </source>
</evidence>
<comment type="caution">
    <text evidence="19">The sequence shown here is derived from an EMBL/GenBank/DDBJ whole genome shotgun (WGS) entry which is preliminary data.</text>
</comment>
<dbReference type="HAMAP" id="MF_01033">
    <property type="entry name" value="LeuB_type1"/>
    <property type="match status" value="1"/>
</dbReference>
<dbReference type="EC" id="1.1.1.85" evidence="16"/>
<evidence type="ECO:0000256" key="6">
    <source>
        <dbReference type="ARBA" id="ARBA00011738"/>
    </source>
</evidence>
<dbReference type="Pfam" id="PF00180">
    <property type="entry name" value="Iso_dh"/>
    <property type="match status" value="1"/>
</dbReference>
<reference evidence="19 20" key="1">
    <citation type="submission" date="2017-07" db="EMBL/GenBank/DDBJ databases">
        <title>Isolation and whole genome analysis of endospore-forming bacteria from heroin.</title>
        <authorList>
            <person name="Kalinowski J."/>
            <person name="Ahrens B."/>
            <person name="Al-Dilaimi A."/>
            <person name="Winkler A."/>
            <person name="Wibberg D."/>
            <person name="Schleenbecker U."/>
            <person name="Ruckert C."/>
            <person name="Wolfel R."/>
            <person name="Grass G."/>
        </authorList>
    </citation>
    <scope>NUCLEOTIDE SEQUENCE [LARGE SCALE GENOMIC DNA]</scope>
    <source>
        <strain evidence="19 20">7539</strain>
    </source>
</reference>
<feature type="binding site" evidence="16">
    <location>
        <position position="251"/>
    </location>
    <ligand>
        <name>Mg(2+)</name>
        <dbReference type="ChEBI" id="CHEBI:18420"/>
    </ligand>
</feature>
<evidence type="ECO:0000256" key="8">
    <source>
        <dbReference type="ARBA" id="ARBA00022490"/>
    </source>
</evidence>
<evidence type="ECO:0000256" key="3">
    <source>
        <dbReference type="ARBA" id="ARBA00004496"/>
    </source>
</evidence>
<keyword evidence="10 16" id="KW-0479">Metal-binding</keyword>
<evidence type="ECO:0000256" key="13">
    <source>
        <dbReference type="ARBA" id="ARBA00023027"/>
    </source>
</evidence>
<accession>A0A268P120</accession>
<dbReference type="GO" id="GO:0003862">
    <property type="term" value="F:3-isopropylmalate dehydrogenase activity"/>
    <property type="evidence" value="ECO:0007669"/>
    <property type="project" value="UniProtKB-UniRule"/>
</dbReference>
<comment type="subcellular location">
    <subcellularLocation>
        <location evidence="3 16">Cytoplasm</location>
    </subcellularLocation>
</comment>
<feature type="binding site" evidence="16">
    <location>
        <position position="106"/>
    </location>
    <ligand>
        <name>substrate</name>
    </ligand>
</feature>
<comment type="function">
    <text evidence="15 16 17">Catalyzes the oxidation of 3-carboxy-2-hydroxy-4-methylpentanoate (3-isopropylmalate) to 3-carboxy-4-methyl-2-oxopentanoate. The product decarboxylates to 4-methyl-2 oxopentanoate.</text>
</comment>
<dbReference type="SUPFAM" id="SSF53659">
    <property type="entry name" value="Isocitrate/Isopropylmalate dehydrogenase-like"/>
    <property type="match status" value="1"/>
</dbReference>
<dbReference type="SMART" id="SM01329">
    <property type="entry name" value="Iso_dh"/>
    <property type="match status" value="1"/>
</dbReference>
<feature type="binding site" evidence="16">
    <location>
        <position position="96"/>
    </location>
    <ligand>
        <name>substrate</name>
    </ligand>
</feature>
<dbReference type="InterPro" id="IPR024084">
    <property type="entry name" value="IsoPropMal-DH-like_dom"/>
</dbReference>
<comment type="pathway">
    <text evidence="4 16 17">Amino-acid biosynthesis; L-leucine biosynthesis; L-leucine from 3-methyl-2-oxobutanoate: step 3/4.</text>
</comment>
<feature type="site" description="Important for catalysis" evidence="16">
    <location>
        <position position="191"/>
    </location>
</feature>
<evidence type="ECO:0000313" key="19">
    <source>
        <dbReference type="EMBL" id="PAE89446.1"/>
    </source>
</evidence>
<feature type="binding site" evidence="16">
    <location>
        <begin position="76"/>
        <end position="89"/>
    </location>
    <ligand>
        <name>NAD(+)</name>
        <dbReference type="ChEBI" id="CHEBI:57540"/>
    </ligand>
</feature>
<feature type="binding site" evidence="16">
    <location>
        <begin position="281"/>
        <end position="293"/>
    </location>
    <ligand>
        <name>NAD(+)</name>
        <dbReference type="ChEBI" id="CHEBI:57540"/>
    </ligand>
</feature>
<evidence type="ECO:0000256" key="2">
    <source>
        <dbReference type="ARBA" id="ARBA00001936"/>
    </source>
</evidence>
<keyword evidence="14 16" id="KW-0100">Branched-chain amino acid biosynthesis</keyword>
<keyword evidence="16" id="KW-0464">Manganese</keyword>
<proteinExistence type="inferred from homology"/>
<dbReference type="PROSITE" id="PS00470">
    <property type="entry name" value="IDH_IMDH"/>
    <property type="match status" value="1"/>
</dbReference>
<dbReference type="Proteomes" id="UP000216207">
    <property type="component" value="Unassembled WGS sequence"/>
</dbReference>
<evidence type="ECO:0000256" key="12">
    <source>
        <dbReference type="ARBA" id="ARBA00023002"/>
    </source>
</evidence>
<dbReference type="OMA" id="EYDLGAR"/>
<dbReference type="AlphaFoldDB" id="A0A268P120"/>
<comment type="similarity">
    <text evidence="5 16">Belongs to the isocitrate and isopropylmalate dehydrogenases family. LeuB type 1 subfamily.</text>
</comment>
<evidence type="ECO:0000256" key="5">
    <source>
        <dbReference type="ARBA" id="ARBA00008319"/>
    </source>
</evidence>
<evidence type="ECO:0000313" key="20">
    <source>
        <dbReference type="Proteomes" id="UP000216207"/>
    </source>
</evidence>
<evidence type="ECO:0000256" key="7">
    <source>
        <dbReference type="ARBA" id="ARBA00022430"/>
    </source>
</evidence>